<dbReference type="PANTHER" id="PTHR35269">
    <property type="entry name" value="SMALL VCP/P97-INTERACTING PROTEIN"/>
    <property type="match status" value="1"/>
</dbReference>
<name>A0A1A9ZDN8_GLOPL</name>
<reference evidence="6" key="1">
    <citation type="submission" date="2014-03" db="EMBL/GenBank/DDBJ databases">
        <authorList>
            <person name="Aksoy S."/>
            <person name="Warren W."/>
            <person name="Wilson R.K."/>
        </authorList>
    </citation>
    <scope>NUCLEOTIDE SEQUENCE [LARGE SCALE GENOMIC DNA]</scope>
    <source>
        <strain evidence="6">IAEA</strain>
    </source>
</reference>
<reference evidence="5" key="2">
    <citation type="submission" date="2020-05" db="UniProtKB">
        <authorList>
            <consortium name="EnsemblMetazoa"/>
        </authorList>
    </citation>
    <scope>IDENTIFICATION</scope>
    <source>
        <strain evidence="5">IAEA</strain>
    </source>
</reference>
<evidence type="ECO:0000256" key="1">
    <source>
        <dbReference type="ARBA" id="ARBA00022707"/>
    </source>
</evidence>
<dbReference type="VEuPathDB" id="VectorBase:GPAI011503"/>
<dbReference type="GO" id="GO:0010508">
    <property type="term" value="P:positive regulation of autophagy"/>
    <property type="evidence" value="ECO:0007669"/>
    <property type="project" value="TreeGrafter"/>
</dbReference>
<protein>
    <recommendedName>
        <fullName evidence="7">Small VCP/p97-interacting protein</fullName>
    </recommendedName>
</protein>
<dbReference type="AlphaFoldDB" id="A0A1A9ZDN8"/>
<organism evidence="5 6">
    <name type="scientific">Glossina pallidipes</name>
    <name type="common">Tsetse fly</name>
    <dbReference type="NCBI Taxonomy" id="7398"/>
    <lineage>
        <taxon>Eukaryota</taxon>
        <taxon>Metazoa</taxon>
        <taxon>Ecdysozoa</taxon>
        <taxon>Arthropoda</taxon>
        <taxon>Hexapoda</taxon>
        <taxon>Insecta</taxon>
        <taxon>Pterygota</taxon>
        <taxon>Neoptera</taxon>
        <taxon>Endopterygota</taxon>
        <taxon>Diptera</taxon>
        <taxon>Brachycera</taxon>
        <taxon>Muscomorpha</taxon>
        <taxon>Hippoboscoidea</taxon>
        <taxon>Glossinidae</taxon>
        <taxon>Glossina</taxon>
    </lineage>
</organism>
<keyword evidence="2" id="KW-0564">Palmitate</keyword>
<proteinExistence type="predicted"/>
<evidence type="ECO:0008006" key="7">
    <source>
        <dbReference type="Google" id="ProtNLM"/>
    </source>
</evidence>
<evidence type="ECO:0000256" key="2">
    <source>
        <dbReference type="ARBA" id="ARBA00023139"/>
    </source>
</evidence>
<dbReference type="STRING" id="7398.A0A1A9ZDN8"/>
<accession>A0A1A9ZDN8</accession>
<dbReference type="Pfam" id="PF15811">
    <property type="entry name" value="SVIP"/>
    <property type="match status" value="1"/>
</dbReference>
<dbReference type="InterPro" id="IPR031632">
    <property type="entry name" value="SVIP"/>
</dbReference>
<dbReference type="GO" id="GO:1904240">
    <property type="term" value="P:negative regulation of VCP-NPL4-UFD1 AAA ATPase complex assembly"/>
    <property type="evidence" value="ECO:0007669"/>
    <property type="project" value="TreeGrafter"/>
</dbReference>
<evidence type="ECO:0000256" key="4">
    <source>
        <dbReference type="SAM" id="MobiDB-lite"/>
    </source>
</evidence>
<keyword evidence="6" id="KW-1185">Reference proteome</keyword>
<feature type="region of interest" description="Disordered" evidence="4">
    <location>
        <begin position="11"/>
        <end position="83"/>
    </location>
</feature>
<dbReference type="Proteomes" id="UP000092445">
    <property type="component" value="Unassembled WGS sequence"/>
</dbReference>
<keyword evidence="1" id="KW-0519">Myristate</keyword>
<keyword evidence="3" id="KW-0449">Lipoprotein</keyword>
<dbReference type="GO" id="GO:0005789">
    <property type="term" value="C:endoplasmic reticulum membrane"/>
    <property type="evidence" value="ECO:0007669"/>
    <property type="project" value="TreeGrafter"/>
</dbReference>
<dbReference type="GO" id="GO:1904153">
    <property type="term" value="P:negative regulation of retrograde protein transport, ER to cytosol"/>
    <property type="evidence" value="ECO:0007669"/>
    <property type="project" value="TreeGrafter"/>
</dbReference>
<dbReference type="GO" id="GO:1904293">
    <property type="term" value="P:negative regulation of ERAD pathway"/>
    <property type="evidence" value="ECO:0007669"/>
    <property type="project" value="TreeGrafter"/>
</dbReference>
<evidence type="ECO:0000313" key="5">
    <source>
        <dbReference type="EnsemblMetazoa" id="GPAI011503-PA"/>
    </source>
</evidence>
<sequence length="83" mass="9670">MGGLCCCCSNNADETNLMPSPETRRRQQLEAAERRRYENEHRGVKDLERVRQQQLRSEAKQRRLEEAERAANSGPPTLKWQSN</sequence>
<evidence type="ECO:0000256" key="3">
    <source>
        <dbReference type="ARBA" id="ARBA00023288"/>
    </source>
</evidence>
<dbReference type="InterPro" id="IPR055366">
    <property type="entry name" value="SVIP_metazoa"/>
</dbReference>
<evidence type="ECO:0000313" key="6">
    <source>
        <dbReference type="Proteomes" id="UP000092445"/>
    </source>
</evidence>
<feature type="compositionally biased region" description="Basic and acidic residues" evidence="4">
    <location>
        <begin position="22"/>
        <end position="69"/>
    </location>
</feature>
<dbReference type="EnsemblMetazoa" id="GPAI011503-RA">
    <property type="protein sequence ID" value="GPAI011503-PA"/>
    <property type="gene ID" value="GPAI011503"/>
</dbReference>
<dbReference type="PANTHER" id="PTHR35269:SF1">
    <property type="entry name" value="SMALL VCP_P97-INTERACTING PROTEIN"/>
    <property type="match status" value="1"/>
</dbReference>